<gene>
    <name evidence="2" type="primary">PLEST010426</name>
    <name evidence="2" type="ORF">PLESTB_000391700</name>
</gene>
<reference evidence="2 3" key="1">
    <citation type="journal article" date="2023" name="Commun. Biol.">
        <title>Reorganization of the ancestral sex-determining regions during the evolution of trioecy in Pleodorina starrii.</title>
        <authorList>
            <person name="Takahashi K."/>
            <person name="Suzuki S."/>
            <person name="Kawai-Toyooka H."/>
            <person name="Yamamoto K."/>
            <person name="Hamaji T."/>
            <person name="Ootsuki R."/>
            <person name="Yamaguchi H."/>
            <person name="Kawachi M."/>
            <person name="Higashiyama T."/>
            <person name="Nozaki H."/>
        </authorList>
    </citation>
    <scope>NUCLEOTIDE SEQUENCE [LARGE SCALE GENOMIC DNA]</scope>
    <source>
        <strain evidence="2 3">NIES-4479</strain>
    </source>
</reference>
<dbReference type="AlphaFoldDB" id="A0A9W6BEY1"/>
<evidence type="ECO:0000313" key="2">
    <source>
        <dbReference type="EMBL" id="GLC50545.1"/>
    </source>
</evidence>
<accession>A0A9W6BEY1</accession>
<feature type="compositionally biased region" description="Basic and acidic residues" evidence="1">
    <location>
        <begin position="87"/>
        <end position="115"/>
    </location>
</feature>
<dbReference type="Proteomes" id="UP001165080">
    <property type="component" value="Unassembled WGS sequence"/>
</dbReference>
<evidence type="ECO:0000256" key="1">
    <source>
        <dbReference type="SAM" id="MobiDB-lite"/>
    </source>
</evidence>
<sequence>MISTVIGGRGPAASAAAAPRLGGRGAAPAAPQLPRSSVPLRGRCKGEGGEEETSLRDSINKMTSEKQYGSTFRTGGEAGGGGSGHAPVDEEKEPGFHHESRKDLEKRGAVVHEEVLPGVPHTSPASAPESGTEGRTPGSGAGTESAHTAGPTTSPGGGGGGSSQQAGSESEDYSWAPESGTR</sequence>
<feature type="compositionally biased region" description="Polar residues" evidence="1">
    <location>
        <begin position="60"/>
        <end position="73"/>
    </location>
</feature>
<keyword evidence="3" id="KW-1185">Reference proteome</keyword>
<evidence type="ECO:0000313" key="3">
    <source>
        <dbReference type="Proteomes" id="UP001165080"/>
    </source>
</evidence>
<name>A0A9W6BEY1_9CHLO</name>
<organism evidence="2 3">
    <name type="scientific">Pleodorina starrii</name>
    <dbReference type="NCBI Taxonomy" id="330485"/>
    <lineage>
        <taxon>Eukaryota</taxon>
        <taxon>Viridiplantae</taxon>
        <taxon>Chlorophyta</taxon>
        <taxon>core chlorophytes</taxon>
        <taxon>Chlorophyceae</taxon>
        <taxon>CS clade</taxon>
        <taxon>Chlamydomonadales</taxon>
        <taxon>Volvocaceae</taxon>
        <taxon>Pleodorina</taxon>
    </lineage>
</organism>
<feature type="compositionally biased region" description="Basic and acidic residues" evidence="1">
    <location>
        <begin position="44"/>
        <end position="59"/>
    </location>
</feature>
<proteinExistence type="predicted"/>
<feature type="region of interest" description="Disordered" evidence="1">
    <location>
        <begin position="1"/>
        <end position="182"/>
    </location>
</feature>
<feature type="compositionally biased region" description="Low complexity" evidence="1">
    <location>
        <begin position="11"/>
        <end position="30"/>
    </location>
</feature>
<dbReference type="EMBL" id="BRXU01000003">
    <property type="protein sequence ID" value="GLC50545.1"/>
    <property type="molecule type" value="Genomic_DNA"/>
</dbReference>
<protein>
    <submittedName>
        <fullName evidence="2">Uncharacterized protein</fullName>
    </submittedName>
</protein>
<comment type="caution">
    <text evidence="2">The sequence shown here is derived from an EMBL/GenBank/DDBJ whole genome shotgun (WGS) entry which is preliminary data.</text>
</comment>